<accession>R7TPS3</accession>
<dbReference type="SMART" id="SM00593">
    <property type="entry name" value="RUN"/>
    <property type="match status" value="1"/>
</dbReference>
<evidence type="ECO:0000256" key="6">
    <source>
        <dbReference type="ARBA" id="ARBA00022771"/>
    </source>
</evidence>
<gene>
    <name evidence="11" type="ORF">CAPTEDRAFT_223563</name>
</gene>
<dbReference type="InterPro" id="IPR037213">
    <property type="entry name" value="Run_dom_sf"/>
</dbReference>
<name>R7TPS3_CAPTE</name>
<evidence type="ECO:0000313" key="13">
    <source>
        <dbReference type="Proteomes" id="UP000014760"/>
    </source>
</evidence>
<dbReference type="GO" id="GO:0005770">
    <property type="term" value="C:late endosome"/>
    <property type="evidence" value="ECO:0007669"/>
    <property type="project" value="UniProtKB-SubCell"/>
</dbReference>
<dbReference type="InterPro" id="IPR025258">
    <property type="entry name" value="RH_dom"/>
</dbReference>
<evidence type="ECO:0000256" key="9">
    <source>
        <dbReference type="SAM" id="MobiDB-lite"/>
    </source>
</evidence>
<dbReference type="STRING" id="283909.R7TPS3"/>
<evidence type="ECO:0000256" key="8">
    <source>
        <dbReference type="ARBA" id="ARBA00023006"/>
    </source>
</evidence>
<evidence type="ECO:0000313" key="12">
    <source>
        <dbReference type="EnsemblMetazoa" id="CapteP223563"/>
    </source>
</evidence>
<dbReference type="Gene3D" id="1.20.58.900">
    <property type="match status" value="2"/>
</dbReference>
<dbReference type="PROSITE" id="PS50826">
    <property type="entry name" value="RUN"/>
    <property type="match status" value="1"/>
</dbReference>
<keyword evidence="6" id="KW-0863">Zinc-finger</keyword>
<evidence type="ECO:0000256" key="3">
    <source>
        <dbReference type="ARBA" id="ARBA00022723"/>
    </source>
</evidence>
<evidence type="ECO:0000256" key="4">
    <source>
        <dbReference type="ARBA" id="ARBA00022737"/>
    </source>
</evidence>
<dbReference type="PANTHER" id="PTHR12326">
    <property type="entry name" value="PLECKSTRIN HOMOLOGY DOMAIN CONTAINING PROTEIN"/>
    <property type="match status" value="1"/>
</dbReference>
<feature type="domain" description="RUN" evidence="10">
    <location>
        <begin position="1"/>
        <end position="162"/>
    </location>
</feature>
<dbReference type="FunCoup" id="R7TPS3">
    <property type="interactions" value="1296"/>
</dbReference>
<dbReference type="InterPro" id="IPR051366">
    <property type="entry name" value="DEF8"/>
</dbReference>
<keyword evidence="5" id="KW-0967">Endosome</keyword>
<dbReference type="Pfam" id="PF13901">
    <property type="entry name" value="RH_dom"/>
    <property type="match status" value="2"/>
</dbReference>
<dbReference type="EMBL" id="KB308980">
    <property type="protein sequence ID" value="ELT95863.1"/>
    <property type="molecule type" value="Genomic_DNA"/>
</dbReference>
<keyword evidence="3" id="KW-0479">Metal-binding</keyword>
<dbReference type="PANTHER" id="PTHR12326:SF12">
    <property type="entry name" value="PLECKSTRIN HOMOLOGY AND RUN DOMAIN CONTAINING M1"/>
    <property type="match status" value="1"/>
</dbReference>
<keyword evidence="8" id="KW-0072">Autophagy</keyword>
<protein>
    <recommendedName>
        <fullName evidence="10">RUN domain-containing protein</fullName>
    </recommendedName>
</protein>
<dbReference type="SMART" id="SM01175">
    <property type="entry name" value="DUF4206"/>
    <property type="match status" value="1"/>
</dbReference>
<reference evidence="11 13" key="2">
    <citation type="journal article" date="2013" name="Nature">
        <title>Insights into bilaterian evolution from three spiralian genomes.</title>
        <authorList>
            <person name="Simakov O."/>
            <person name="Marletaz F."/>
            <person name="Cho S.J."/>
            <person name="Edsinger-Gonzales E."/>
            <person name="Havlak P."/>
            <person name="Hellsten U."/>
            <person name="Kuo D.H."/>
            <person name="Larsson T."/>
            <person name="Lv J."/>
            <person name="Arendt D."/>
            <person name="Savage R."/>
            <person name="Osoegawa K."/>
            <person name="de Jong P."/>
            <person name="Grimwood J."/>
            <person name="Chapman J.A."/>
            <person name="Shapiro H."/>
            <person name="Aerts A."/>
            <person name="Otillar R.P."/>
            <person name="Terry A.Y."/>
            <person name="Boore J.L."/>
            <person name="Grigoriev I.V."/>
            <person name="Lindberg D.R."/>
            <person name="Seaver E.C."/>
            <person name="Weisblat D.A."/>
            <person name="Putnam N.H."/>
            <person name="Rokhsar D.S."/>
        </authorList>
    </citation>
    <scope>NUCLEOTIDE SEQUENCE</scope>
    <source>
        <strain evidence="11 13">I ESC-2004</strain>
    </source>
</reference>
<dbReference type="EMBL" id="AMQN01011611">
    <property type="status" value="NOT_ANNOTATED_CDS"/>
    <property type="molecule type" value="Genomic_DNA"/>
</dbReference>
<reference evidence="12" key="3">
    <citation type="submission" date="2015-06" db="UniProtKB">
        <authorList>
            <consortium name="EnsemblMetazoa"/>
        </authorList>
    </citation>
    <scope>IDENTIFICATION</scope>
</reference>
<organism evidence="11">
    <name type="scientific">Capitella teleta</name>
    <name type="common">Polychaete worm</name>
    <dbReference type="NCBI Taxonomy" id="283909"/>
    <lineage>
        <taxon>Eukaryota</taxon>
        <taxon>Metazoa</taxon>
        <taxon>Spiralia</taxon>
        <taxon>Lophotrochozoa</taxon>
        <taxon>Annelida</taxon>
        <taxon>Polychaeta</taxon>
        <taxon>Sedentaria</taxon>
        <taxon>Scolecida</taxon>
        <taxon>Capitellidae</taxon>
        <taxon>Capitella</taxon>
    </lineage>
</organism>
<keyword evidence="4" id="KW-0677">Repeat</keyword>
<evidence type="ECO:0000256" key="1">
    <source>
        <dbReference type="ARBA" id="ARBA00004603"/>
    </source>
</evidence>
<keyword evidence="7" id="KW-0862">Zinc</keyword>
<feature type="region of interest" description="Disordered" evidence="9">
    <location>
        <begin position="456"/>
        <end position="481"/>
    </location>
</feature>
<reference evidence="13" key="1">
    <citation type="submission" date="2012-12" db="EMBL/GenBank/DDBJ databases">
        <authorList>
            <person name="Hellsten U."/>
            <person name="Grimwood J."/>
            <person name="Chapman J.A."/>
            <person name="Shapiro H."/>
            <person name="Aerts A."/>
            <person name="Otillar R.P."/>
            <person name="Terry A.Y."/>
            <person name="Boore J.L."/>
            <person name="Simakov O."/>
            <person name="Marletaz F."/>
            <person name="Cho S.-J."/>
            <person name="Edsinger-Gonzales E."/>
            <person name="Havlak P."/>
            <person name="Kuo D.-H."/>
            <person name="Larsson T."/>
            <person name="Lv J."/>
            <person name="Arendt D."/>
            <person name="Savage R."/>
            <person name="Osoegawa K."/>
            <person name="de Jong P."/>
            <person name="Lindberg D.R."/>
            <person name="Seaver E.C."/>
            <person name="Weisblat D.A."/>
            <person name="Putnam N.H."/>
            <person name="Grigoriev I.V."/>
            <person name="Rokhsar D.S."/>
        </authorList>
    </citation>
    <scope>NUCLEOTIDE SEQUENCE</scope>
    <source>
        <strain evidence="13">I ESC-2004</strain>
    </source>
</reference>
<comment type="subcellular location">
    <subcellularLocation>
        <location evidence="1">Late endosome</location>
    </subcellularLocation>
</comment>
<evidence type="ECO:0000256" key="5">
    <source>
        <dbReference type="ARBA" id="ARBA00022753"/>
    </source>
</evidence>
<dbReference type="EnsemblMetazoa" id="CapteT223563">
    <property type="protein sequence ID" value="CapteP223563"/>
    <property type="gene ID" value="CapteG223563"/>
</dbReference>
<keyword evidence="13" id="KW-1185">Reference proteome</keyword>
<dbReference type="InterPro" id="IPR004012">
    <property type="entry name" value="Run_dom"/>
</dbReference>
<dbReference type="OrthoDB" id="62364at2759"/>
<dbReference type="Pfam" id="PF02759">
    <property type="entry name" value="RUN"/>
    <property type="match status" value="1"/>
</dbReference>
<evidence type="ECO:0000256" key="7">
    <source>
        <dbReference type="ARBA" id="ARBA00022833"/>
    </source>
</evidence>
<dbReference type="GO" id="GO:0006914">
    <property type="term" value="P:autophagy"/>
    <property type="evidence" value="ECO:0007669"/>
    <property type="project" value="UniProtKB-KW"/>
</dbReference>
<sequence>MACISVVAYTIRNEAGGPSPQELAKEGRIKLNLTTVLKSAVQDLQKVFIGCDTPIPSTDSANAVCNILEAVFLHGLKSWPSSKLKHLSQISAEVGLCRAWIRLALNEGLMESYLEALSADRKTLNRYYQAFAYLRDDEQCDIFKSYIQSLSYFAFELSYNSSVLNLWTTTPLILAGYVKGQEFPQPVVPSKLPGMLKSVSHLRMHSFAFLEVASVTAEVPEASSGHRQIVTNSALTPETPLNTPLGNTGLSQKDIDEIRKLTVRHSATTSTDTSAVSIPDFTDARDNSVMPSILQDLEELKFRAILADTGPIHAEGATAKLERKPSITDFLPKKSPPLQPELTNAVATISDVEIASDALSAGSPPSSVPVLAPVCSIDEEEHETDEPSGNSLGALRGWSSDFEPDVLPDVRLRQDARESSPIPIDESFNSLLHNYNQTSRSLEQPTLSDVLQSLPENSAKPAEATDEPERPRKLLMSPENSFDSEPFEFEVLPDLVPGDKSYLSDPKYQPLLEIIGDLCPERGLDAQNYQCKTCSRPVGMFYGKARVCTYNGGYYCYECHENETYYIPSRIIYNWDFTKHQVSAQSLDLPLINTSHPQHLRMQLYFLKIYLFTCRPTVADDLRRQVWPKEYFYDDIHTYSLNDLLQVSSGYLGDSIQKVIKFCTKHVYGCNLCSVKGFICEICNKGRVIYPFQMDSTTRCVECKSVYHKECKTELIACPKCARRLVRRQSATSSRATSSPSVQISS</sequence>
<dbReference type="GO" id="GO:0008270">
    <property type="term" value="F:zinc ion binding"/>
    <property type="evidence" value="ECO:0007669"/>
    <property type="project" value="UniProtKB-KW"/>
</dbReference>
<evidence type="ECO:0000313" key="11">
    <source>
        <dbReference type="EMBL" id="ELT95863.1"/>
    </source>
</evidence>
<evidence type="ECO:0000259" key="10">
    <source>
        <dbReference type="PROSITE" id="PS50826"/>
    </source>
</evidence>
<dbReference type="SUPFAM" id="SSF140741">
    <property type="entry name" value="RUN domain-like"/>
    <property type="match status" value="1"/>
</dbReference>
<dbReference type="HOGENOM" id="CLU_015543_0_0_1"/>
<keyword evidence="2" id="KW-0597">Phosphoprotein</keyword>
<evidence type="ECO:0000256" key="2">
    <source>
        <dbReference type="ARBA" id="ARBA00022553"/>
    </source>
</evidence>
<dbReference type="OMA" id="TCREPII"/>
<dbReference type="Proteomes" id="UP000014760">
    <property type="component" value="Unassembled WGS sequence"/>
</dbReference>
<proteinExistence type="predicted"/>
<dbReference type="AlphaFoldDB" id="R7TPS3"/>